<reference evidence="4" key="1">
    <citation type="submission" date="2022-10" db="EMBL/GenBank/DDBJ databases">
        <authorList>
            <person name="Yu W.X."/>
        </authorList>
    </citation>
    <scope>NUCLEOTIDE SEQUENCE</scope>
    <source>
        <strain evidence="4">AAT</strain>
    </source>
</reference>
<evidence type="ECO:0000256" key="1">
    <source>
        <dbReference type="ARBA" id="ARBA00022741"/>
    </source>
</evidence>
<keyword evidence="1" id="KW-0547">Nucleotide-binding</keyword>
<dbReference type="RefSeq" id="WP_301190692.1">
    <property type="nucleotide sequence ID" value="NZ_JAPDPJ010000024.1"/>
</dbReference>
<dbReference type="SMART" id="SM00382">
    <property type="entry name" value="AAA"/>
    <property type="match status" value="1"/>
</dbReference>
<dbReference type="InterPro" id="IPR003439">
    <property type="entry name" value="ABC_transporter-like_ATP-bd"/>
</dbReference>
<dbReference type="Pfam" id="PF00005">
    <property type="entry name" value="ABC_tran"/>
    <property type="match status" value="1"/>
</dbReference>
<feature type="domain" description="ABC transporter" evidence="3">
    <location>
        <begin position="6"/>
        <end position="246"/>
    </location>
</feature>
<dbReference type="Proteomes" id="UP001209229">
    <property type="component" value="Unassembled WGS sequence"/>
</dbReference>
<dbReference type="Gene3D" id="3.40.50.300">
    <property type="entry name" value="P-loop containing nucleotide triphosphate hydrolases"/>
    <property type="match status" value="1"/>
</dbReference>
<keyword evidence="2 4" id="KW-0067">ATP-binding</keyword>
<gene>
    <name evidence="4" type="ORF">OM075_11650</name>
</gene>
<accession>A0AAE3SFI6</accession>
<sequence>MKQSILHINELSIGYKRKNGHLHVCDHLNAEIGSGELICLLGENGSGKSTLIRTLSGFQLAISGEGTILGKNLFSIKEKEMALLTAVVLTDRIDVPNATVEELVSLGRSPFTNLMGRLSKNDKKVVAESIEKCGIKHKANEQLSNLSDGEKQKVFIAKALAQDTPLIILDEPTAFLDLPARVEIIQLLREIAMTSSKSILMSTHDLDLAIQMADKLWLLPKGGPLITGTPEDLLLQNAFEKLFVERGVEFDNKTGLFKVKHKHDRELAVKGHGFEYVLLRRAFARRGIKLTQANDQKDIWLEIPQKGNAHFNLHKEGKMVASETTVEKIVEHTLTYLN</sequence>
<comment type="caution">
    <text evidence="4">The sequence shown here is derived from an EMBL/GenBank/DDBJ whole genome shotgun (WGS) entry which is preliminary data.</text>
</comment>
<organism evidence="4 5">
    <name type="scientific">Plebeiibacterium sediminum</name>
    <dbReference type="NCBI Taxonomy" id="2992112"/>
    <lineage>
        <taxon>Bacteria</taxon>
        <taxon>Pseudomonadati</taxon>
        <taxon>Bacteroidota</taxon>
        <taxon>Bacteroidia</taxon>
        <taxon>Marinilabiliales</taxon>
        <taxon>Marinilabiliaceae</taxon>
        <taxon>Plebeiibacterium</taxon>
    </lineage>
</organism>
<dbReference type="GO" id="GO:0016887">
    <property type="term" value="F:ATP hydrolysis activity"/>
    <property type="evidence" value="ECO:0007669"/>
    <property type="project" value="InterPro"/>
</dbReference>
<dbReference type="InterPro" id="IPR003593">
    <property type="entry name" value="AAA+_ATPase"/>
</dbReference>
<dbReference type="SUPFAM" id="SSF52540">
    <property type="entry name" value="P-loop containing nucleoside triphosphate hydrolases"/>
    <property type="match status" value="1"/>
</dbReference>
<proteinExistence type="predicted"/>
<keyword evidence="5" id="KW-1185">Reference proteome</keyword>
<evidence type="ECO:0000256" key="2">
    <source>
        <dbReference type="ARBA" id="ARBA00022840"/>
    </source>
</evidence>
<evidence type="ECO:0000259" key="3">
    <source>
        <dbReference type="PROSITE" id="PS50893"/>
    </source>
</evidence>
<dbReference type="AlphaFoldDB" id="A0AAE3SFI6"/>
<evidence type="ECO:0000313" key="5">
    <source>
        <dbReference type="Proteomes" id="UP001209229"/>
    </source>
</evidence>
<evidence type="ECO:0000313" key="4">
    <source>
        <dbReference type="EMBL" id="MCW3787127.1"/>
    </source>
</evidence>
<dbReference type="PROSITE" id="PS50893">
    <property type="entry name" value="ABC_TRANSPORTER_2"/>
    <property type="match status" value="1"/>
</dbReference>
<dbReference type="EMBL" id="JAPDPJ010000024">
    <property type="protein sequence ID" value="MCW3787127.1"/>
    <property type="molecule type" value="Genomic_DNA"/>
</dbReference>
<dbReference type="PANTHER" id="PTHR42794:SF2">
    <property type="entry name" value="ABC TRANSPORTER ATP-BINDING PROTEIN"/>
    <property type="match status" value="1"/>
</dbReference>
<dbReference type="PANTHER" id="PTHR42794">
    <property type="entry name" value="HEMIN IMPORT ATP-BINDING PROTEIN HMUV"/>
    <property type="match status" value="1"/>
</dbReference>
<dbReference type="CDD" id="cd03214">
    <property type="entry name" value="ABC_Iron-Siderophores_B12_Hemin"/>
    <property type="match status" value="1"/>
</dbReference>
<dbReference type="GO" id="GO:0005524">
    <property type="term" value="F:ATP binding"/>
    <property type="evidence" value="ECO:0007669"/>
    <property type="project" value="UniProtKB-KW"/>
</dbReference>
<name>A0AAE3SFI6_9BACT</name>
<dbReference type="InterPro" id="IPR027417">
    <property type="entry name" value="P-loop_NTPase"/>
</dbReference>
<protein>
    <submittedName>
        <fullName evidence="4">ABC transporter ATP-binding protein</fullName>
    </submittedName>
</protein>